<dbReference type="RefSeq" id="WP_107939880.1">
    <property type="nucleotide sequence ID" value="NZ_QANS01000003.1"/>
</dbReference>
<dbReference type="Gene3D" id="3.40.50.150">
    <property type="entry name" value="Vaccinia Virus protein VP39"/>
    <property type="match status" value="1"/>
</dbReference>
<keyword evidence="2" id="KW-0489">Methyltransferase</keyword>
<feature type="chain" id="PRO_5015786116" evidence="1">
    <location>
        <begin position="20"/>
        <end position="278"/>
    </location>
</feature>
<reference evidence="2 3" key="1">
    <citation type="submission" date="2018-04" db="EMBL/GenBank/DDBJ databases">
        <title>Novel species isolated from glacier.</title>
        <authorList>
            <person name="Liu Q."/>
            <person name="Xin Y.-H."/>
        </authorList>
    </citation>
    <scope>NUCLEOTIDE SEQUENCE [LARGE SCALE GENOMIC DNA]</scope>
    <source>
        <strain evidence="2 3">GT1R17</strain>
    </source>
</reference>
<evidence type="ECO:0000313" key="3">
    <source>
        <dbReference type="Proteomes" id="UP000244248"/>
    </source>
</evidence>
<dbReference type="InterPro" id="IPR016980">
    <property type="entry name" value="S-AdoMet-dep_MeTrfase_Alr7345"/>
</dbReference>
<dbReference type="Proteomes" id="UP000244248">
    <property type="component" value="Unassembled WGS sequence"/>
</dbReference>
<dbReference type="PIRSF" id="PIRSF031679">
    <property type="entry name" value="Mtase_Alr7345_prd"/>
    <property type="match status" value="1"/>
</dbReference>
<accession>A0A2T5MFJ5</accession>
<feature type="signal peptide" evidence="1">
    <location>
        <begin position="1"/>
        <end position="19"/>
    </location>
</feature>
<name>A0A2T5MFJ5_9GAMM</name>
<dbReference type="SUPFAM" id="SSF53335">
    <property type="entry name" value="S-adenosyl-L-methionine-dependent methyltransferases"/>
    <property type="match status" value="1"/>
</dbReference>
<dbReference type="GO" id="GO:0008168">
    <property type="term" value="F:methyltransferase activity"/>
    <property type="evidence" value="ECO:0007669"/>
    <property type="project" value="UniProtKB-KW"/>
</dbReference>
<keyword evidence="2" id="KW-0808">Transferase</keyword>
<dbReference type="PROSITE" id="PS51257">
    <property type="entry name" value="PROKAR_LIPOPROTEIN"/>
    <property type="match status" value="1"/>
</dbReference>
<dbReference type="EMBL" id="QANS01000003">
    <property type="protein sequence ID" value="PTU31337.1"/>
    <property type="molecule type" value="Genomic_DNA"/>
</dbReference>
<evidence type="ECO:0000256" key="1">
    <source>
        <dbReference type="SAM" id="SignalP"/>
    </source>
</evidence>
<keyword evidence="1" id="KW-0732">Signal</keyword>
<comment type="caution">
    <text evidence="2">The sequence shown here is derived from an EMBL/GenBank/DDBJ whole genome shotgun (WGS) entry which is preliminary data.</text>
</comment>
<evidence type="ECO:0000313" key="2">
    <source>
        <dbReference type="EMBL" id="PTU31337.1"/>
    </source>
</evidence>
<sequence length="278" mass="31099">MKTRLILALLATSLTAACAGNSVIKFFSPPPTPLERAVDNPTRSTEFRARDVYRHPLQTLKFFDVNADMTVVEIWPGAGWYTEILAPLLRGRGQYIAAGFVVSAENSPRWRQDMAQDFAKKFANSPELYGHVQVTELGAPDRWQMAPAGSADRVLTFRNVHNWMTGGFEREMFAAMFTALKPGGVLGVVEHRAKPDATLEQMKKSGYVTEAYVIQLAENAGFKLQAKSEINANLKDSKDYPQGVWTLPPTLRLGEQDKQKYLDIGESDRMTLKFVKPK</sequence>
<dbReference type="OrthoDB" id="9801692at2"/>
<dbReference type="GO" id="GO:0032259">
    <property type="term" value="P:methylation"/>
    <property type="evidence" value="ECO:0007669"/>
    <property type="project" value="UniProtKB-KW"/>
</dbReference>
<proteinExistence type="predicted"/>
<keyword evidence="3" id="KW-1185">Reference proteome</keyword>
<organism evidence="2 3">
    <name type="scientific">Stenotrophobium rhamnosiphilum</name>
    <dbReference type="NCBI Taxonomy" id="2029166"/>
    <lineage>
        <taxon>Bacteria</taxon>
        <taxon>Pseudomonadati</taxon>
        <taxon>Pseudomonadota</taxon>
        <taxon>Gammaproteobacteria</taxon>
        <taxon>Nevskiales</taxon>
        <taxon>Nevskiaceae</taxon>
        <taxon>Stenotrophobium</taxon>
    </lineage>
</organism>
<dbReference type="InterPro" id="IPR029063">
    <property type="entry name" value="SAM-dependent_MTases_sf"/>
</dbReference>
<protein>
    <submittedName>
        <fullName evidence="2">Methyltransferase</fullName>
    </submittedName>
</protein>
<dbReference type="AlphaFoldDB" id="A0A2T5MFJ5"/>
<gene>
    <name evidence="2" type="ORF">CJD38_08300</name>
</gene>